<feature type="transmembrane region" description="Helical" evidence="6">
    <location>
        <begin position="292"/>
        <end position="310"/>
    </location>
</feature>
<feature type="transmembrane region" description="Helical" evidence="6">
    <location>
        <begin position="226"/>
        <end position="246"/>
    </location>
</feature>
<proteinExistence type="predicted"/>
<organism evidence="8 9">
    <name type="scientific">Sporothrix eucalyptigena</name>
    <dbReference type="NCBI Taxonomy" id="1812306"/>
    <lineage>
        <taxon>Eukaryota</taxon>
        <taxon>Fungi</taxon>
        <taxon>Dikarya</taxon>
        <taxon>Ascomycota</taxon>
        <taxon>Pezizomycotina</taxon>
        <taxon>Sordariomycetes</taxon>
        <taxon>Sordariomycetidae</taxon>
        <taxon>Ophiostomatales</taxon>
        <taxon>Ophiostomataceae</taxon>
        <taxon>Sporothrix</taxon>
    </lineage>
</organism>
<keyword evidence="4 6" id="KW-1133">Transmembrane helix</keyword>
<dbReference type="InterPro" id="IPR036259">
    <property type="entry name" value="MFS_trans_sf"/>
</dbReference>
<feature type="transmembrane region" description="Helical" evidence="6">
    <location>
        <begin position="134"/>
        <end position="156"/>
    </location>
</feature>
<feature type="transmembrane region" description="Helical" evidence="6">
    <location>
        <begin position="162"/>
        <end position="182"/>
    </location>
</feature>
<feature type="transmembrane region" description="Helical" evidence="6">
    <location>
        <begin position="66"/>
        <end position="91"/>
    </location>
</feature>
<dbReference type="Gene3D" id="1.20.1250.20">
    <property type="entry name" value="MFS general substrate transporter like domains"/>
    <property type="match status" value="2"/>
</dbReference>
<evidence type="ECO:0000313" key="9">
    <source>
        <dbReference type="Proteomes" id="UP001642482"/>
    </source>
</evidence>
<protein>
    <recommendedName>
        <fullName evidence="7">Major facilitator superfamily (MFS) profile domain-containing protein</fullName>
    </recommendedName>
</protein>
<dbReference type="PANTHER" id="PTHR43791:SF97">
    <property type="entry name" value="ALLANTOATE TRANSPORTER, PUTATIVE (AFU_ORTHOLOGUE AFUA_1G14700)-RELATED"/>
    <property type="match status" value="1"/>
</dbReference>
<feature type="transmembrane region" description="Helical" evidence="6">
    <location>
        <begin position="330"/>
        <end position="350"/>
    </location>
</feature>
<evidence type="ECO:0000256" key="4">
    <source>
        <dbReference type="ARBA" id="ARBA00022989"/>
    </source>
</evidence>
<feature type="transmembrane region" description="Helical" evidence="6">
    <location>
        <begin position="103"/>
        <end position="122"/>
    </location>
</feature>
<keyword evidence="9" id="KW-1185">Reference proteome</keyword>
<evidence type="ECO:0000256" key="6">
    <source>
        <dbReference type="SAM" id="Phobius"/>
    </source>
</evidence>
<comment type="subcellular location">
    <subcellularLocation>
        <location evidence="1">Membrane</location>
        <topology evidence="1">Multi-pass membrane protein</topology>
    </subcellularLocation>
</comment>
<evidence type="ECO:0000313" key="8">
    <source>
        <dbReference type="EMBL" id="CAK7219930.1"/>
    </source>
</evidence>
<dbReference type="EMBL" id="CAWUHD010000033">
    <property type="protein sequence ID" value="CAK7219930.1"/>
    <property type="molecule type" value="Genomic_DNA"/>
</dbReference>
<keyword evidence="2" id="KW-0813">Transport</keyword>
<dbReference type="InterPro" id="IPR011701">
    <property type="entry name" value="MFS"/>
</dbReference>
<evidence type="ECO:0000256" key="2">
    <source>
        <dbReference type="ARBA" id="ARBA00022448"/>
    </source>
</evidence>
<feature type="transmembrane region" description="Helical" evidence="6">
    <location>
        <begin position="456"/>
        <end position="479"/>
    </location>
</feature>
<evidence type="ECO:0000259" key="7">
    <source>
        <dbReference type="PROSITE" id="PS50850"/>
    </source>
</evidence>
<keyword evidence="3 6" id="KW-0812">Transmembrane</keyword>
<dbReference type="Proteomes" id="UP001642482">
    <property type="component" value="Unassembled WGS sequence"/>
</dbReference>
<dbReference type="Pfam" id="PF07690">
    <property type="entry name" value="MFS_1"/>
    <property type="match status" value="1"/>
</dbReference>
<name>A0ABP0BKF0_9PEZI</name>
<dbReference type="PROSITE" id="PS50850">
    <property type="entry name" value="MFS"/>
    <property type="match status" value="1"/>
</dbReference>
<feature type="transmembrane region" description="Helical" evidence="6">
    <location>
        <begin position="424"/>
        <end position="444"/>
    </location>
</feature>
<feature type="domain" description="Major facilitator superfamily (MFS) profile" evidence="7">
    <location>
        <begin position="66"/>
        <end position="483"/>
    </location>
</feature>
<feature type="transmembrane region" description="Helical" evidence="6">
    <location>
        <begin position="362"/>
        <end position="381"/>
    </location>
</feature>
<feature type="transmembrane region" description="Helical" evidence="6">
    <location>
        <begin position="393"/>
        <end position="412"/>
    </location>
</feature>
<dbReference type="SUPFAM" id="SSF103473">
    <property type="entry name" value="MFS general substrate transporter"/>
    <property type="match status" value="1"/>
</dbReference>
<evidence type="ECO:0000256" key="3">
    <source>
        <dbReference type="ARBA" id="ARBA00022692"/>
    </source>
</evidence>
<feature type="transmembrane region" description="Helical" evidence="6">
    <location>
        <begin position="194"/>
        <end position="214"/>
    </location>
</feature>
<sequence>MGIPENITAPDADKIAPTVDIVHEELGLEKNDTVNDDQALRFLASHVVVSTEEEERKVLRKIDWRIIPLLMIINCIQLIDKTTISTAATYGLVTQANLVGQEYSLLVALFYIGYIVAEYPSVYLMQRFSTGKYLTINFVCWGIVLTCTGAATNFAGLAVCRVLLGIFEAPLNPGLIMVTAAWWKKEEQPRRLGVWYCSAGFVNLVVSPLFYGVAHIQVGTMFPYQWMFIIMGLVTVLIGISLWWLLPDSPMNCSFLTDREKTIAIQRVSNNQTGIKNSHQKKYQVIEALKDIKVWILTMAIFFQNMTNGLQSSFTGLIIKGFGYSTYETLLMMMPMSVVVGVSCLVVNWFLGSRYGKDMRIILCIVCYLPGVASTAILYSVPINNNSRAVHLFAIYFMNTITTCATIIYSLLASNIGGYTKKSISNTMVFIAYSVGNIVSPQAFLTREAPRYQTGVAVTLASFCGAIFLLSILYFIYLFENRRRDREAANRPVPTEEEKLQAAFHDLTDNENKMMRYSL</sequence>
<accession>A0ABP0BKF0</accession>
<reference evidence="8 9" key="1">
    <citation type="submission" date="2024-01" db="EMBL/GenBank/DDBJ databases">
        <authorList>
            <person name="Allen C."/>
            <person name="Tagirdzhanova G."/>
        </authorList>
    </citation>
    <scope>NUCLEOTIDE SEQUENCE [LARGE SCALE GENOMIC DNA]</scope>
</reference>
<dbReference type="InterPro" id="IPR020846">
    <property type="entry name" value="MFS_dom"/>
</dbReference>
<comment type="caution">
    <text evidence="8">The sequence shown here is derived from an EMBL/GenBank/DDBJ whole genome shotgun (WGS) entry which is preliminary data.</text>
</comment>
<keyword evidence="5 6" id="KW-0472">Membrane</keyword>
<evidence type="ECO:0000256" key="1">
    <source>
        <dbReference type="ARBA" id="ARBA00004141"/>
    </source>
</evidence>
<gene>
    <name evidence="8" type="ORF">SEUCBS140593_004060</name>
</gene>
<evidence type="ECO:0000256" key="5">
    <source>
        <dbReference type="ARBA" id="ARBA00023136"/>
    </source>
</evidence>
<dbReference type="PANTHER" id="PTHR43791">
    <property type="entry name" value="PERMEASE-RELATED"/>
    <property type="match status" value="1"/>
</dbReference>